<dbReference type="InterPro" id="IPR000073">
    <property type="entry name" value="AB_hydrolase_1"/>
</dbReference>
<dbReference type="EC" id="3.5.1.29" evidence="2"/>
<sequence length="299" mass="32880">MPETSTLQRGTCQIRDVDLSYVERHVDKRGQGPTLLFAHATGFHARVWDQVISHLPAAHSICVDLHGHGHSSGGPFSDWSELGDELSTFIQTLNLTNVVCIGHSLGGHVLTQTTIKKPKTVRALVLVDPVIMPPEIYALGQALFPKGAQHPAAQRKRNFTSVQEMVDRFRDRLPYSLFTPQALQDYCEHGLLPSDDGLTLACPPEVEASSYMLPMTGAFILNQLDQIACPVTVMRSHTMDLKSLADFTRSPTWPGLADALPNGTDVHRPDLSHFMPMQDPAFVAEHVARAAQLDQVQPA</sequence>
<evidence type="ECO:0000313" key="3">
    <source>
        <dbReference type="Proteomes" id="UP000244898"/>
    </source>
</evidence>
<evidence type="ECO:0000313" key="2">
    <source>
        <dbReference type="EMBL" id="SPJ26939.1"/>
    </source>
</evidence>
<dbReference type="Proteomes" id="UP000244898">
    <property type="component" value="Unassembled WGS sequence"/>
</dbReference>
<dbReference type="SUPFAM" id="SSF53474">
    <property type="entry name" value="alpha/beta-Hydrolases"/>
    <property type="match status" value="1"/>
</dbReference>
<accession>A0A2R8C3D2</accession>
<keyword evidence="3" id="KW-1185">Reference proteome</keyword>
<dbReference type="OrthoDB" id="9804723at2"/>
<keyword evidence="2" id="KW-0378">Hydrolase</keyword>
<dbReference type="GO" id="GO:0047411">
    <property type="term" value="F:2-(acetamidomethylene)succinate hydrolase activity"/>
    <property type="evidence" value="ECO:0007669"/>
    <property type="project" value="UniProtKB-EC"/>
</dbReference>
<reference evidence="3" key="1">
    <citation type="submission" date="2018-03" db="EMBL/GenBank/DDBJ databases">
        <authorList>
            <person name="Rodrigo-Torres L."/>
            <person name="Arahal R. D."/>
            <person name="Lucena T."/>
        </authorList>
    </citation>
    <scope>NUCLEOTIDE SEQUENCE [LARGE SCALE GENOMIC DNA]</scope>
    <source>
        <strain evidence="3">CECT 7615</strain>
    </source>
</reference>
<feature type="domain" description="AB hydrolase-1" evidence="1">
    <location>
        <begin position="35"/>
        <end position="285"/>
    </location>
</feature>
<evidence type="ECO:0000259" key="1">
    <source>
        <dbReference type="Pfam" id="PF12697"/>
    </source>
</evidence>
<gene>
    <name evidence="2" type="ORF">TRM7615_00410</name>
</gene>
<dbReference type="InterPro" id="IPR029058">
    <property type="entry name" value="AB_hydrolase_fold"/>
</dbReference>
<protein>
    <submittedName>
        <fullName evidence="2">2-(Acetamidomethylene)succinate hydrolase</fullName>
        <ecNumber evidence="2">3.5.1.29</ecNumber>
    </submittedName>
</protein>
<dbReference type="EMBL" id="ONZG01000001">
    <property type="protein sequence ID" value="SPJ26939.1"/>
    <property type="molecule type" value="Genomic_DNA"/>
</dbReference>
<dbReference type="RefSeq" id="WP_108785235.1">
    <property type="nucleotide sequence ID" value="NZ_ONZG01000001.1"/>
</dbReference>
<dbReference type="PANTHER" id="PTHR43798">
    <property type="entry name" value="MONOACYLGLYCEROL LIPASE"/>
    <property type="match status" value="1"/>
</dbReference>
<dbReference type="AlphaFoldDB" id="A0A2R8C3D2"/>
<organism evidence="2 3">
    <name type="scientific">Falsiruegeria mediterranea M17</name>
    <dbReference type="NCBI Taxonomy" id="1200281"/>
    <lineage>
        <taxon>Bacteria</taxon>
        <taxon>Pseudomonadati</taxon>
        <taxon>Pseudomonadota</taxon>
        <taxon>Alphaproteobacteria</taxon>
        <taxon>Rhodobacterales</taxon>
        <taxon>Roseobacteraceae</taxon>
        <taxon>Falsiruegeria</taxon>
    </lineage>
</organism>
<dbReference type="InterPro" id="IPR050266">
    <property type="entry name" value="AB_hydrolase_sf"/>
</dbReference>
<dbReference type="Gene3D" id="3.40.50.1820">
    <property type="entry name" value="alpha/beta hydrolase"/>
    <property type="match status" value="1"/>
</dbReference>
<proteinExistence type="predicted"/>
<dbReference type="Pfam" id="PF12697">
    <property type="entry name" value="Abhydrolase_6"/>
    <property type="match status" value="1"/>
</dbReference>
<name>A0A2R8C3D2_9RHOB</name>